<evidence type="ECO:0000313" key="1">
    <source>
        <dbReference type="EMBL" id="BCN32594.1"/>
    </source>
</evidence>
<name>A0A7R7EPL2_9FIRM</name>
<dbReference type="Pfam" id="PF08902">
    <property type="entry name" value="DUF1848"/>
    <property type="match status" value="1"/>
</dbReference>
<gene>
    <name evidence="1" type="ORF">bsdtb5_38890</name>
</gene>
<dbReference type="Proteomes" id="UP000595897">
    <property type="component" value="Chromosome"/>
</dbReference>
<dbReference type="RefSeq" id="WP_271716148.1">
    <property type="nucleotide sequence ID" value="NZ_AP024169.1"/>
</dbReference>
<proteinExistence type="predicted"/>
<accession>A0A7R7EPL2</accession>
<protein>
    <recommendedName>
        <fullName evidence="3">DUF1848 domain-containing protein</fullName>
    </recommendedName>
</protein>
<dbReference type="InterPro" id="IPR014998">
    <property type="entry name" value="DUF1848"/>
</dbReference>
<dbReference type="EMBL" id="AP024169">
    <property type="protein sequence ID" value="BCN32594.1"/>
    <property type="molecule type" value="Genomic_DNA"/>
</dbReference>
<sequence>MILSASRRTDIPCYYSDWFFHRIADGHVYVRNPMNIHQVSKINISPDVVDCIVFWTKNPQPMLHLIDELRNYKYYFQFTLTGYGYEIEKNIPNKKEVMIPIFKNLSNIIGKERVIWRYDPILINQNYTTEYHIKAFESIAKELNGYTEKVVISFIDMYTKISNNMKMLGIYPIQHNDMLILAKELKKISDSYNLTIETCAEQIDLEKYGIAHGHCIDQNLIEKIIGCRISGTKDKNQRQECGCYESIDIGAYNTCKNGCNYCYANYSSDIVTKTALCYDPLSPILCSNILPDDKISERKVESHKLSQISIFDY</sequence>
<evidence type="ECO:0000313" key="2">
    <source>
        <dbReference type="Proteomes" id="UP000595897"/>
    </source>
</evidence>
<reference evidence="1 2" key="1">
    <citation type="submission" date="2020-11" db="EMBL/GenBank/DDBJ databases">
        <title>Draft genome sequencing of a Lachnospiraceae strain isolated from anoxic soil subjected to BSD treatment.</title>
        <authorList>
            <person name="Uek A."/>
            <person name="Tonouchi A."/>
        </authorList>
    </citation>
    <scope>NUCLEOTIDE SEQUENCE [LARGE SCALE GENOMIC DNA]</scope>
    <source>
        <strain evidence="1 2">TB5</strain>
    </source>
</reference>
<organism evidence="1 2">
    <name type="scientific">Anaeromicropila herbilytica</name>
    <dbReference type="NCBI Taxonomy" id="2785025"/>
    <lineage>
        <taxon>Bacteria</taxon>
        <taxon>Bacillati</taxon>
        <taxon>Bacillota</taxon>
        <taxon>Clostridia</taxon>
        <taxon>Lachnospirales</taxon>
        <taxon>Lachnospiraceae</taxon>
        <taxon>Anaeromicropila</taxon>
    </lineage>
</organism>
<dbReference type="AlphaFoldDB" id="A0A7R7EPL2"/>
<evidence type="ECO:0008006" key="3">
    <source>
        <dbReference type="Google" id="ProtNLM"/>
    </source>
</evidence>
<dbReference type="KEGG" id="ahb:bsdtb5_38890"/>
<keyword evidence="2" id="KW-1185">Reference proteome</keyword>